<reference evidence="1" key="1">
    <citation type="submission" date="2018-11" db="EMBL/GenBank/DDBJ databases">
        <authorList>
            <consortium name="Pathogen Informatics"/>
        </authorList>
    </citation>
    <scope>NUCLEOTIDE SEQUENCE</scope>
</reference>
<organism evidence="1 2">
    <name type="scientific">Protopolystoma xenopodis</name>
    <dbReference type="NCBI Taxonomy" id="117903"/>
    <lineage>
        <taxon>Eukaryota</taxon>
        <taxon>Metazoa</taxon>
        <taxon>Spiralia</taxon>
        <taxon>Lophotrochozoa</taxon>
        <taxon>Platyhelminthes</taxon>
        <taxon>Monogenea</taxon>
        <taxon>Polyopisthocotylea</taxon>
        <taxon>Polystomatidea</taxon>
        <taxon>Polystomatidae</taxon>
        <taxon>Protopolystoma</taxon>
    </lineage>
</organism>
<dbReference type="AlphaFoldDB" id="A0A8J8U6C6"/>
<evidence type="ECO:0000313" key="1">
    <source>
        <dbReference type="EMBL" id="VEL20829.1"/>
    </source>
</evidence>
<gene>
    <name evidence="1" type="ORF">PXEA_LOCUS14269</name>
</gene>
<sequence>MLPIQLQKVPTTLELNYGAEVRRRLSGRSGTNLCNNESSRVAILCAGEAGVVTQSALSKESISYLQSFDAWGSEEMAA</sequence>
<dbReference type="Proteomes" id="UP000784294">
    <property type="component" value="Unassembled WGS sequence"/>
</dbReference>
<dbReference type="EMBL" id="CAAALY010048194">
    <property type="protein sequence ID" value="VEL20829.1"/>
    <property type="molecule type" value="Genomic_DNA"/>
</dbReference>
<evidence type="ECO:0000313" key="2">
    <source>
        <dbReference type="Proteomes" id="UP000784294"/>
    </source>
</evidence>
<protein>
    <submittedName>
        <fullName evidence="1">Uncharacterized protein</fullName>
    </submittedName>
</protein>
<comment type="caution">
    <text evidence="1">The sequence shown here is derived from an EMBL/GenBank/DDBJ whole genome shotgun (WGS) entry which is preliminary data.</text>
</comment>
<proteinExistence type="predicted"/>
<accession>A0A8J8U6C6</accession>
<keyword evidence="2" id="KW-1185">Reference proteome</keyword>
<name>A0A8J8U6C6_9PLAT</name>